<proteinExistence type="predicted"/>
<feature type="chain" id="PRO_5021936035" evidence="1">
    <location>
        <begin position="29"/>
        <end position="257"/>
    </location>
</feature>
<evidence type="ECO:0000313" key="3">
    <source>
        <dbReference type="EMBL" id="TRU66931.1"/>
    </source>
</evidence>
<keyword evidence="1" id="KW-0732">Signal</keyword>
<feature type="domain" description="Ice-binding protein C-terminal" evidence="2">
    <location>
        <begin position="231"/>
        <end position="253"/>
    </location>
</feature>
<dbReference type="Proteomes" id="UP000320674">
    <property type="component" value="Unassembled WGS sequence"/>
</dbReference>
<sequence length="257" mass="26854">MTKIKYIIPTATALLASALGLATAPAQAAMVNYIDCASTSFCTLTELLAGGYIEVDENDDGTIEKVFANWMNYEFSKNPMGNPLTDPQANIQVSATGTYIPGVSGSATLNYTIPGGINLAPPSGNVTWTSTITWEFTVTSLEYVPIMEQIDALTSASVTSPPTGAGGFVSFNGAMIMGNTPPLPVTDTMTLGPTNVYTVMDSLSLSARRTTAVPGTASVMSFSQTFTQKVIPEPGTVVGLLAVGGLGLAMKRRQKDS</sequence>
<organism evidence="3 4">
    <name type="scientific">Microcystis viridis Mv_BB_P_19951000_S68D</name>
    <dbReference type="NCBI Taxonomy" id="2486270"/>
    <lineage>
        <taxon>Bacteria</taxon>
        <taxon>Bacillati</taxon>
        <taxon>Cyanobacteriota</taxon>
        <taxon>Cyanophyceae</taxon>
        <taxon>Oscillatoriophycideae</taxon>
        <taxon>Chroococcales</taxon>
        <taxon>Microcystaceae</taxon>
        <taxon>Microcystis</taxon>
    </lineage>
</organism>
<dbReference type="NCBIfam" id="TIGR02595">
    <property type="entry name" value="PEP_CTERM"/>
    <property type="match status" value="1"/>
</dbReference>
<evidence type="ECO:0000313" key="4">
    <source>
        <dbReference type="Proteomes" id="UP000320674"/>
    </source>
</evidence>
<comment type="caution">
    <text evidence="3">The sequence shown here is derived from an EMBL/GenBank/DDBJ whole genome shotgun (WGS) entry which is preliminary data.</text>
</comment>
<dbReference type="InterPro" id="IPR013424">
    <property type="entry name" value="Ice-binding_C"/>
</dbReference>
<dbReference type="AlphaFoldDB" id="A0A552H6S2"/>
<accession>A0A552H6S2</accession>
<gene>
    <name evidence="3" type="ORF">EWV77_23545</name>
</gene>
<name>A0A552H6S2_MICVR</name>
<protein>
    <submittedName>
        <fullName evidence="3">PEP-CTERM sorting domain-containing protein</fullName>
    </submittedName>
</protein>
<dbReference type="Pfam" id="PF07589">
    <property type="entry name" value="PEP-CTERM"/>
    <property type="match status" value="1"/>
</dbReference>
<dbReference type="EMBL" id="SFAZ01000330">
    <property type="protein sequence ID" value="TRU66931.1"/>
    <property type="molecule type" value="Genomic_DNA"/>
</dbReference>
<evidence type="ECO:0000256" key="1">
    <source>
        <dbReference type="SAM" id="SignalP"/>
    </source>
</evidence>
<feature type="signal peptide" evidence="1">
    <location>
        <begin position="1"/>
        <end position="28"/>
    </location>
</feature>
<reference evidence="3 4" key="1">
    <citation type="submission" date="2019-01" db="EMBL/GenBank/DDBJ databases">
        <title>Coherence of Microcystis species and biogeography revealed through population genomics.</title>
        <authorList>
            <person name="Perez-Carrascal O.M."/>
            <person name="Terrat Y."/>
            <person name="Giani A."/>
            <person name="Fortin N."/>
            <person name="Tromas N."/>
            <person name="Shapiro B.J."/>
        </authorList>
    </citation>
    <scope>NUCLEOTIDE SEQUENCE [LARGE SCALE GENOMIC DNA]</scope>
    <source>
        <strain evidence="3">Mv_BB_P_19951000_S68D</strain>
    </source>
</reference>
<evidence type="ECO:0000259" key="2">
    <source>
        <dbReference type="Pfam" id="PF07589"/>
    </source>
</evidence>